<gene>
    <name evidence="4" type="ORF">PNEG_01199</name>
</gene>
<dbReference type="GO" id="GO:0140664">
    <property type="term" value="F:ATP-dependent DNA damage sensor activity"/>
    <property type="evidence" value="ECO:0007669"/>
    <property type="project" value="InterPro"/>
</dbReference>
<comment type="subcellular location">
    <subcellularLocation>
        <location evidence="1">Nucleus</location>
    </subcellularLocation>
</comment>
<protein>
    <recommendedName>
        <fullName evidence="3">RecA family profile 1 domain-containing protein</fullName>
    </recommendedName>
</protein>
<dbReference type="EMBL" id="AFWA02000006">
    <property type="protein sequence ID" value="EMR10486.1"/>
    <property type="molecule type" value="Genomic_DNA"/>
</dbReference>
<dbReference type="AlphaFoldDB" id="M7NTQ1"/>
<evidence type="ECO:0000256" key="1">
    <source>
        <dbReference type="ARBA" id="ARBA00004123"/>
    </source>
</evidence>
<dbReference type="PANTHER" id="PTHR46457">
    <property type="entry name" value="DNA REPAIR PROTEIN RAD51 HOMOLOG 4"/>
    <property type="match status" value="1"/>
</dbReference>
<dbReference type="GO" id="GO:0000723">
    <property type="term" value="P:telomere maintenance"/>
    <property type="evidence" value="ECO:0007669"/>
    <property type="project" value="TreeGrafter"/>
</dbReference>
<name>M7NTQ1_PNEMU</name>
<feature type="domain" description="RecA family profile 1" evidence="3">
    <location>
        <begin position="77"/>
        <end position="249"/>
    </location>
</feature>
<keyword evidence="5" id="KW-1185">Reference proteome</keyword>
<dbReference type="GO" id="GO:0005524">
    <property type="term" value="F:ATP binding"/>
    <property type="evidence" value="ECO:0007669"/>
    <property type="project" value="InterPro"/>
</dbReference>
<accession>M7NTQ1</accession>
<dbReference type="GO" id="GO:0000724">
    <property type="term" value="P:double-strand break repair via homologous recombination"/>
    <property type="evidence" value="ECO:0007669"/>
    <property type="project" value="TreeGrafter"/>
</dbReference>
<dbReference type="Proteomes" id="UP000011958">
    <property type="component" value="Unassembled WGS sequence"/>
</dbReference>
<dbReference type="RefSeq" id="XP_007873115.1">
    <property type="nucleotide sequence ID" value="XM_007874924.1"/>
</dbReference>
<dbReference type="GO" id="GO:0003697">
    <property type="term" value="F:single-stranded DNA binding"/>
    <property type="evidence" value="ECO:0007669"/>
    <property type="project" value="TreeGrafter"/>
</dbReference>
<dbReference type="InterPro" id="IPR051988">
    <property type="entry name" value="HRR_RAD51_Paralog"/>
</dbReference>
<dbReference type="Gene3D" id="3.40.50.300">
    <property type="entry name" value="P-loop containing nucleotide triphosphate hydrolases"/>
    <property type="match status" value="1"/>
</dbReference>
<dbReference type="GO" id="GO:0042148">
    <property type="term" value="P:DNA strand invasion"/>
    <property type="evidence" value="ECO:0007669"/>
    <property type="project" value="TreeGrafter"/>
</dbReference>
<dbReference type="STRING" id="1069680.M7NTQ1"/>
<dbReference type="HOGENOM" id="CLU_837079_0_0_1"/>
<dbReference type="InterPro" id="IPR020588">
    <property type="entry name" value="RecA_ATP-bd"/>
</dbReference>
<keyword evidence="2" id="KW-0539">Nucleus</keyword>
<dbReference type="GO" id="GO:0005815">
    <property type="term" value="C:microtubule organizing center"/>
    <property type="evidence" value="ECO:0007669"/>
    <property type="project" value="TreeGrafter"/>
</dbReference>
<proteinExistence type="predicted"/>
<dbReference type="PROSITE" id="PS50162">
    <property type="entry name" value="RECA_2"/>
    <property type="match status" value="1"/>
</dbReference>
<dbReference type="SUPFAM" id="SSF52540">
    <property type="entry name" value="P-loop containing nucleoside triphosphate hydrolases"/>
    <property type="match status" value="1"/>
</dbReference>
<evidence type="ECO:0000259" key="3">
    <source>
        <dbReference type="PROSITE" id="PS50162"/>
    </source>
</evidence>
<dbReference type="InterPro" id="IPR013632">
    <property type="entry name" value="Rad51_C"/>
</dbReference>
<evidence type="ECO:0000256" key="2">
    <source>
        <dbReference type="ARBA" id="ARBA00023242"/>
    </source>
</evidence>
<dbReference type="GO" id="GO:0005657">
    <property type="term" value="C:replication fork"/>
    <property type="evidence" value="ECO:0007669"/>
    <property type="project" value="TreeGrafter"/>
</dbReference>
<organism evidence="4 5">
    <name type="scientific">Pneumocystis murina (strain B123)</name>
    <name type="common">Mouse pneumocystis pneumonia agent</name>
    <name type="synonym">Pneumocystis carinii f. sp. muris</name>
    <dbReference type="NCBI Taxonomy" id="1069680"/>
    <lineage>
        <taxon>Eukaryota</taxon>
        <taxon>Fungi</taxon>
        <taxon>Dikarya</taxon>
        <taxon>Ascomycota</taxon>
        <taxon>Taphrinomycotina</taxon>
        <taxon>Pneumocystomycetes</taxon>
        <taxon>Pneumocystaceae</taxon>
        <taxon>Pneumocystis</taxon>
    </lineage>
</organism>
<dbReference type="GO" id="GO:0000400">
    <property type="term" value="F:four-way junction DNA binding"/>
    <property type="evidence" value="ECO:0007669"/>
    <property type="project" value="TreeGrafter"/>
</dbReference>
<sequence length="332" mass="37228">MVALDILVKGFDEYYEIVKMLSNIQIFTDDELLLSDIEYISKRIDIPLDKINELINIVIVPSCAAKSIRGDMDSQLSDFMVNIKCSAIDDVLNGGFPTGRIITISGPSEIGKTTIAYSVVCSYLSCKNARAIWIDTSGTFSVQRLIDIAQQRNYVYGSDFLERIGIVRAFDIWGIMDGVNEFHHLVNKSIDNHDLIPGIIIIDNITNPLSFFMQREQVKGHSIMVSLLRNLHHVSCQNRKVLVLLINSTVKLNSTNFSAFSSTELKPALGTTWPYLSDLDILITKAPNNVDYSSANILEVIFDRYGTLLGRWGLFTIINGNLNNYGINKDFT</sequence>
<dbReference type="GO" id="GO:0033063">
    <property type="term" value="C:Rad51B-Rad51C-Rad51D-XRCC2 complex"/>
    <property type="evidence" value="ECO:0007669"/>
    <property type="project" value="TreeGrafter"/>
</dbReference>
<evidence type="ECO:0000313" key="4">
    <source>
        <dbReference type="EMBL" id="EMR10486.1"/>
    </source>
</evidence>
<dbReference type="Pfam" id="PF08423">
    <property type="entry name" value="Rad51"/>
    <property type="match status" value="1"/>
</dbReference>
<dbReference type="GeneID" id="19894896"/>
<evidence type="ECO:0000313" key="5">
    <source>
        <dbReference type="Proteomes" id="UP000011958"/>
    </source>
</evidence>
<dbReference type="eggNOG" id="KOG1433">
    <property type="taxonomic scope" value="Eukaryota"/>
</dbReference>
<dbReference type="GO" id="GO:0007131">
    <property type="term" value="P:reciprocal meiotic recombination"/>
    <property type="evidence" value="ECO:0007669"/>
    <property type="project" value="TreeGrafter"/>
</dbReference>
<dbReference type="PANTHER" id="PTHR46457:SF1">
    <property type="entry name" value="DNA REPAIR PROTEIN RAD51 HOMOLOG 4"/>
    <property type="match status" value="1"/>
</dbReference>
<comment type="caution">
    <text evidence="4">The sequence shown here is derived from an EMBL/GenBank/DDBJ whole genome shotgun (WGS) entry which is preliminary data.</text>
</comment>
<dbReference type="InterPro" id="IPR027417">
    <property type="entry name" value="P-loop_NTPase"/>
</dbReference>
<reference evidence="5" key="1">
    <citation type="journal article" date="2016" name="Nat. Commun.">
        <title>Genome analysis of three Pneumocystis species reveals adaptation mechanisms to life exclusively in mammalian hosts.</title>
        <authorList>
            <person name="Ma L."/>
            <person name="Chen Z."/>
            <person name="Huang D.W."/>
            <person name="Kutty G."/>
            <person name="Ishihara M."/>
            <person name="Wang H."/>
            <person name="Abouelleil A."/>
            <person name="Bishop L."/>
            <person name="Davey E."/>
            <person name="Deng R."/>
            <person name="Deng X."/>
            <person name="Fan L."/>
            <person name="Fantoni G."/>
            <person name="Fitzgerald M."/>
            <person name="Gogineni E."/>
            <person name="Goldberg J.M."/>
            <person name="Handley G."/>
            <person name="Hu X."/>
            <person name="Huber C."/>
            <person name="Jiao X."/>
            <person name="Jones K."/>
            <person name="Levin J.Z."/>
            <person name="Liu Y."/>
            <person name="Macdonald P."/>
            <person name="Melnikov A."/>
            <person name="Raley C."/>
            <person name="Sassi M."/>
            <person name="Sherman B.T."/>
            <person name="Song X."/>
            <person name="Sykes S."/>
            <person name="Tran B."/>
            <person name="Walsh L."/>
            <person name="Xia Y."/>
            <person name="Yang J."/>
            <person name="Young S."/>
            <person name="Zeng Q."/>
            <person name="Zheng X."/>
            <person name="Stephens R."/>
            <person name="Nusbaum C."/>
            <person name="Birren B.W."/>
            <person name="Azadi P."/>
            <person name="Lempicki R.A."/>
            <person name="Cuomo C.A."/>
            <person name="Kovacs J.A."/>
        </authorList>
    </citation>
    <scope>NUCLEOTIDE SEQUENCE [LARGE SCALE GENOMIC DNA]</scope>
    <source>
        <strain evidence="5">B123</strain>
    </source>
</reference>
<dbReference type="OrthoDB" id="336321at2759"/>
<dbReference type="VEuPathDB" id="FungiDB:PNEG_01199"/>